<comment type="caution">
    <text evidence="3">The sequence shown here is derived from an EMBL/GenBank/DDBJ whole genome shotgun (WGS) entry which is preliminary data.</text>
</comment>
<organism evidence="3 4">
    <name type="scientific">Natranaerovirga pectinivora</name>
    <dbReference type="NCBI Taxonomy" id="682400"/>
    <lineage>
        <taxon>Bacteria</taxon>
        <taxon>Bacillati</taxon>
        <taxon>Bacillota</taxon>
        <taxon>Clostridia</taxon>
        <taxon>Lachnospirales</taxon>
        <taxon>Natranaerovirgaceae</taxon>
        <taxon>Natranaerovirga</taxon>
    </lineage>
</organism>
<dbReference type="Pfam" id="PF04023">
    <property type="entry name" value="FeoA"/>
    <property type="match status" value="1"/>
</dbReference>
<keyword evidence="4" id="KW-1185">Reference proteome</keyword>
<name>A0A4R3MH35_9FIRM</name>
<dbReference type="OrthoDB" id="9811076at2"/>
<feature type="domain" description="Ferrous iron transporter FeoA-like" evidence="2">
    <location>
        <begin position="1"/>
        <end position="69"/>
    </location>
</feature>
<evidence type="ECO:0000259" key="2">
    <source>
        <dbReference type="SMART" id="SM00899"/>
    </source>
</evidence>
<reference evidence="3 4" key="1">
    <citation type="submission" date="2019-03" db="EMBL/GenBank/DDBJ databases">
        <title>Genomic Encyclopedia of Type Strains, Phase IV (KMG-IV): sequencing the most valuable type-strain genomes for metagenomic binning, comparative biology and taxonomic classification.</title>
        <authorList>
            <person name="Goeker M."/>
        </authorList>
    </citation>
    <scope>NUCLEOTIDE SEQUENCE [LARGE SCALE GENOMIC DNA]</scope>
    <source>
        <strain evidence="3 4">DSM 24629</strain>
    </source>
</reference>
<gene>
    <name evidence="3" type="ORF">EDC18_11063</name>
</gene>
<dbReference type="RefSeq" id="WP_132253591.1">
    <property type="nucleotide sequence ID" value="NZ_SMAL01000010.1"/>
</dbReference>
<dbReference type="InterPro" id="IPR038157">
    <property type="entry name" value="FeoA_core_dom"/>
</dbReference>
<dbReference type="SUPFAM" id="SSF50037">
    <property type="entry name" value="C-terminal domain of transcriptional repressors"/>
    <property type="match status" value="1"/>
</dbReference>
<proteinExistence type="predicted"/>
<dbReference type="InterPro" id="IPR007167">
    <property type="entry name" value="Fe-transptr_FeoA-like"/>
</dbReference>
<dbReference type="GO" id="GO:0046914">
    <property type="term" value="F:transition metal ion binding"/>
    <property type="evidence" value="ECO:0007669"/>
    <property type="project" value="InterPro"/>
</dbReference>
<sequence>MSLYKFNKKENCIIDELPTNDLLLALGLRKGVTVSVLTRQPFGGPIVVKMNNRSIAIDKNVAEQIMARLVS</sequence>
<evidence type="ECO:0000256" key="1">
    <source>
        <dbReference type="ARBA" id="ARBA00023004"/>
    </source>
</evidence>
<dbReference type="EMBL" id="SMAL01000010">
    <property type="protein sequence ID" value="TCT12989.1"/>
    <property type="molecule type" value="Genomic_DNA"/>
</dbReference>
<dbReference type="AlphaFoldDB" id="A0A4R3MH35"/>
<dbReference type="Proteomes" id="UP000294902">
    <property type="component" value="Unassembled WGS sequence"/>
</dbReference>
<dbReference type="InterPro" id="IPR008988">
    <property type="entry name" value="Transcriptional_repressor_C"/>
</dbReference>
<protein>
    <submittedName>
        <fullName evidence="3">Ferrous iron transport protein A</fullName>
    </submittedName>
</protein>
<evidence type="ECO:0000313" key="3">
    <source>
        <dbReference type="EMBL" id="TCT12989.1"/>
    </source>
</evidence>
<keyword evidence="1" id="KW-0408">Iron</keyword>
<dbReference type="Gene3D" id="2.30.30.90">
    <property type="match status" value="1"/>
</dbReference>
<evidence type="ECO:0000313" key="4">
    <source>
        <dbReference type="Proteomes" id="UP000294902"/>
    </source>
</evidence>
<dbReference type="SMART" id="SM00899">
    <property type="entry name" value="FeoA"/>
    <property type="match status" value="1"/>
</dbReference>
<accession>A0A4R3MH35</accession>